<keyword evidence="3" id="KW-1185">Reference proteome</keyword>
<comment type="caution">
    <text evidence="2">The sequence shown here is derived from an EMBL/GenBank/DDBJ whole genome shotgun (WGS) entry which is preliminary data.</text>
</comment>
<organism evidence="2 3">
    <name type="scientific">Anthostomella pinea</name>
    <dbReference type="NCBI Taxonomy" id="933095"/>
    <lineage>
        <taxon>Eukaryota</taxon>
        <taxon>Fungi</taxon>
        <taxon>Dikarya</taxon>
        <taxon>Ascomycota</taxon>
        <taxon>Pezizomycotina</taxon>
        <taxon>Sordariomycetes</taxon>
        <taxon>Xylariomycetidae</taxon>
        <taxon>Xylariales</taxon>
        <taxon>Xylariaceae</taxon>
        <taxon>Anthostomella</taxon>
    </lineage>
</organism>
<name>A0AAI8YLL1_9PEZI</name>
<evidence type="ECO:0000313" key="2">
    <source>
        <dbReference type="EMBL" id="CAJ2509272.1"/>
    </source>
</evidence>
<feature type="coiled-coil region" evidence="1">
    <location>
        <begin position="18"/>
        <end position="59"/>
    </location>
</feature>
<dbReference type="AlphaFoldDB" id="A0AAI8YLL1"/>
<evidence type="ECO:0000313" key="3">
    <source>
        <dbReference type="Proteomes" id="UP001295740"/>
    </source>
</evidence>
<sequence length="392" mass="44125">MASSTPAPPGTPPVPPTYKELEEQVAGLQTSVASLSKQRDDLEQKCDRYLNRMGEIQNSFKEVTPDDAKEDYDGLLYSIKSWVEDWTDRFIDDGQACDESIKRVRQNPAVVSDFKKLLAEFGDITNAISLGYSEVDQSLIIALVIRYLALKIFRTTLCGIMPDALFVIAEIEKSIPLTADKNSTLQFRTQLSSDIVTIRIWRAQTMNFLMAHADDKTARTNVIEGLLDQLYGFFKFIPTPGREKACRESIRTDLIEPAFKLHEKFMTSSVLYSLSAEDQLFSGARINPGLAMDKIDPLLKTLEYLDAHNQTPLTAATLTPKISIGQVRKDLLKLLTVRPGIIWSYALTGTNFEAPKLTYQASATVNWTPDEKKKKRQVPTEEQTWLRTAAFI</sequence>
<dbReference type="EMBL" id="CAUWAG010000012">
    <property type="protein sequence ID" value="CAJ2509272.1"/>
    <property type="molecule type" value="Genomic_DNA"/>
</dbReference>
<proteinExistence type="predicted"/>
<protein>
    <submittedName>
        <fullName evidence="2">Uu.00g142980.m01.CDS01</fullName>
    </submittedName>
</protein>
<evidence type="ECO:0000256" key="1">
    <source>
        <dbReference type="SAM" id="Coils"/>
    </source>
</evidence>
<keyword evidence="1" id="KW-0175">Coiled coil</keyword>
<accession>A0AAI8YLL1</accession>
<reference evidence="2" key="1">
    <citation type="submission" date="2023-10" db="EMBL/GenBank/DDBJ databases">
        <authorList>
            <person name="Hackl T."/>
        </authorList>
    </citation>
    <scope>NUCLEOTIDE SEQUENCE</scope>
</reference>
<dbReference type="Proteomes" id="UP001295740">
    <property type="component" value="Unassembled WGS sequence"/>
</dbReference>
<gene>
    <name evidence="2" type="ORF">KHLLAP_LOCUS9740</name>
</gene>